<dbReference type="InterPro" id="IPR053169">
    <property type="entry name" value="MUG_Protein"/>
</dbReference>
<keyword evidence="3" id="KW-0732">Signal</keyword>
<dbReference type="Pfam" id="PF03663">
    <property type="entry name" value="Glyco_hydro_76"/>
    <property type="match status" value="1"/>
</dbReference>
<feature type="transmembrane region" description="Helical" evidence="2">
    <location>
        <begin position="644"/>
        <end position="666"/>
    </location>
</feature>
<proteinExistence type="predicted"/>
<feature type="transmembrane region" description="Helical" evidence="2">
    <location>
        <begin position="678"/>
        <end position="700"/>
    </location>
</feature>
<dbReference type="InterPro" id="IPR005198">
    <property type="entry name" value="Glyco_hydro_76"/>
</dbReference>
<evidence type="ECO:0008006" key="6">
    <source>
        <dbReference type="Google" id="ProtNLM"/>
    </source>
</evidence>
<feature type="chain" id="PRO_5040503197" description="Glycoside hydrolase family 76 protein" evidence="3">
    <location>
        <begin position="24"/>
        <end position="707"/>
    </location>
</feature>
<dbReference type="InterPro" id="IPR008928">
    <property type="entry name" value="6-hairpin_glycosidase_sf"/>
</dbReference>
<sequence>MQSLPLAVFAIPLWTLLPLGASAITVEGECPVFFDGIRSCIPLGPKSFVPGDVAERLNDAAFKSPDLTVLSEVLDSVSVMQDEYFAAWLGTWPTSIDWTGAVIGTHVSGALRSVSEAFTLLESSVDAVEDWKLKENLVENYFSQITAYYFGENAFEIRQEAYDDILWVVLGWLEAVRFIHDHTDLHYTLRTQNAISQVRTMDTVGSSLRNQSWHGNLWVPAFSHRARVFWDLAEKGWDTKLCGGGMTWNPRLLPYKNAITNELFVAASISMYLYFPGDHNASPFSAKANGQDFGRLGANEYTISRDPKFLKAAVDGYKWLIGSNMTNPYGLFTDGFHISGYANPASNNTKCDERNNMVFTYNQGVLLTGQRGLWEATGAISYLREGHQLVQNVINATGYDLKHDRSHEEYSDLAPDAIPRWHGLGRLGIMEENCDASGTCSQDGQTFKGIFFHHLTYFCAPLNIPPLDLGFNVDTKSFDAVQKSHDEACASYGGWLKWNADAALKTRSKDGVFGMWWTAGLLANFTGTWPSMVDDGIDHQDAGIDYRNHGVPNDTTWRAAPPNNIMDPEKKMPINVPVLAVDEAKQAQKPIDAEDAKRTELHKKEVTPARDPNRRGRGRTLETQGSGLALPQTITIRSQRTMPFTVFGVKVTVRELIGCLILWFILREIFGDEFGPYHWIWAVGPVTLELAWLLLVFLYFHTLRTCD</sequence>
<dbReference type="OrthoDB" id="4104179at2759"/>
<feature type="compositionally biased region" description="Basic and acidic residues" evidence="1">
    <location>
        <begin position="587"/>
        <end position="614"/>
    </location>
</feature>
<dbReference type="GeneID" id="70135773"/>
<evidence type="ECO:0000256" key="2">
    <source>
        <dbReference type="SAM" id="Phobius"/>
    </source>
</evidence>
<name>A0A9P9A2D0_9PEZI</name>
<evidence type="ECO:0000313" key="5">
    <source>
        <dbReference type="Proteomes" id="UP000758603"/>
    </source>
</evidence>
<dbReference type="GO" id="GO:0005975">
    <property type="term" value="P:carbohydrate metabolic process"/>
    <property type="evidence" value="ECO:0007669"/>
    <property type="project" value="InterPro"/>
</dbReference>
<dbReference type="SUPFAM" id="SSF48208">
    <property type="entry name" value="Six-hairpin glycosidases"/>
    <property type="match status" value="1"/>
</dbReference>
<comment type="caution">
    <text evidence="4">The sequence shown here is derived from an EMBL/GenBank/DDBJ whole genome shotgun (WGS) entry which is preliminary data.</text>
</comment>
<keyword evidence="5" id="KW-1185">Reference proteome</keyword>
<organism evidence="4 5">
    <name type="scientific">Truncatella angustata</name>
    <dbReference type="NCBI Taxonomy" id="152316"/>
    <lineage>
        <taxon>Eukaryota</taxon>
        <taxon>Fungi</taxon>
        <taxon>Dikarya</taxon>
        <taxon>Ascomycota</taxon>
        <taxon>Pezizomycotina</taxon>
        <taxon>Sordariomycetes</taxon>
        <taxon>Xylariomycetidae</taxon>
        <taxon>Amphisphaeriales</taxon>
        <taxon>Sporocadaceae</taxon>
        <taxon>Truncatella</taxon>
    </lineage>
</organism>
<feature type="region of interest" description="Disordered" evidence="1">
    <location>
        <begin position="587"/>
        <end position="622"/>
    </location>
</feature>
<keyword evidence="2" id="KW-0812">Transmembrane</keyword>
<gene>
    <name evidence="4" type="ORF">BKA67DRAFT_656073</name>
</gene>
<dbReference type="PANTHER" id="PTHR47791">
    <property type="entry name" value="MEIOTICALLY UP-REGULATED GENE 191 PROTEIN"/>
    <property type="match status" value="1"/>
</dbReference>
<dbReference type="Proteomes" id="UP000758603">
    <property type="component" value="Unassembled WGS sequence"/>
</dbReference>
<dbReference type="EMBL" id="JAGPXC010000002">
    <property type="protein sequence ID" value="KAH6657830.1"/>
    <property type="molecule type" value="Genomic_DNA"/>
</dbReference>
<feature type="signal peptide" evidence="3">
    <location>
        <begin position="1"/>
        <end position="23"/>
    </location>
</feature>
<dbReference type="RefSeq" id="XP_045962064.1">
    <property type="nucleotide sequence ID" value="XM_046106882.1"/>
</dbReference>
<evidence type="ECO:0000313" key="4">
    <source>
        <dbReference type="EMBL" id="KAH6657830.1"/>
    </source>
</evidence>
<keyword evidence="2" id="KW-1133">Transmembrane helix</keyword>
<keyword evidence="2" id="KW-0472">Membrane</keyword>
<protein>
    <recommendedName>
        <fullName evidence="6">Glycoside hydrolase family 76 protein</fullName>
    </recommendedName>
</protein>
<dbReference type="PANTHER" id="PTHR47791:SF2">
    <property type="entry name" value="ENDO MANNANASE, GH76 FAMILY (EUROFUNG)"/>
    <property type="match status" value="1"/>
</dbReference>
<accession>A0A9P9A2D0</accession>
<dbReference type="AlphaFoldDB" id="A0A9P9A2D0"/>
<evidence type="ECO:0000256" key="3">
    <source>
        <dbReference type="SAM" id="SignalP"/>
    </source>
</evidence>
<evidence type="ECO:0000256" key="1">
    <source>
        <dbReference type="SAM" id="MobiDB-lite"/>
    </source>
</evidence>
<dbReference type="Gene3D" id="1.50.10.20">
    <property type="match status" value="1"/>
</dbReference>
<reference evidence="4" key="1">
    <citation type="journal article" date="2021" name="Nat. Commun.">
        <title>Genetic determinants of endophytism in the Arabidopsis root mycobiome.</title>
        <authorList>
            <person name="Mesny F."/>
            <person name="Miyauchi S."/>
            <person name="Thiergart T."/>
            <person name="Pickel B."/>
            <person name="Atanasova L."/>
            <person name="Karlsson M."/>
            <person name="Huettel B."/>
            <person name="Barry K.W."/>
            <person name="Haridas S."/>
            <person name="Chen C."/>
            <person name="Bauer D."/>
            <person name="Andreopoulos W."/>
            <person name="Pangilinan J."/>
            <person name="LaButti K."/>
            <person name="Riley R."/>
            <person name="Lipzen A."/>
            <person name="Clum A."/>
            <person name="Drula E."/>
            <person name="Henrissat B."/>
            <person name="Kohler A."/>
            <person name="Grigoriev I.V."/>
            <person name="Martin F.M."/>
            <person name="Hacquard S."/>
        </authorList>
    </citation>
    <scope>NUCLEOTIDE SEQUENCE</scope>
    <source>
        <strain evidence="4">MPI-SDFR-AT-0073</strain>
    </source>
</reference>